<dbReference type="EMBL" id="LGUT01001875">
    <property type="protein sequence ID" value="KOG88064.1"/>
    <property type="molecule type" value="Genomic_DNA"/>
</dbReference>
<comment type="similarity">
    <text evidence="1">Belongs to the short-chain dehydrogenases/reductases (SDR) family.</text>
</comment>
<dbReference type="InterPro" id="IPR020904">
    <property type="entry name" value="Sc_DH/Rdtase_CS"/>
</dbReference>
<dbReference type="SMART" id="SM00822">
    <property type="entry name" value="PKS_KR"/>
    <property type="match status" value="1"/>
</dbReference>
<feature type="domain" description="Ketoreductase" evidence="2">
    <location>
        <begin position="9"/>
        <end position="212"/>
    </location>
</feature>
<evidence type="ECO:0000313" key="4">
    <source>
        <dbReference type="Proteomes" id="UP000037020"/>
    </source>
</evidence>
<name>A0ABR5J3W2_9ACTN</name>
<accession>A0ABR5J3W2</accession>
<dbReference type="InterPro" id="IPR057326">
    <property type="entry name" value="KR_dom"/>
</dbReference>
<dbReference type="InterPro" id="IPR036291">
    <property type="entry name" value="NAD(P)-bd_dom_sf"/>
</dbReference>
<sequence>MSEQRFKDRTVLITGGGRGIGRVLALAFGAEGARVALAARTAEQLHAVAAEAERAGAAALPLVCDVRHEDQVADAVARVEEAYGPVDVLVNCAGAFDMGPTEKFPAERARDLFETNVTGTLLVSQRVAPGMLERARGKIVNFASLLSFTAFPGRAAYAASKGGVLQLTRALALDWAGRGINVNAVAPGMIRIETPHPAVAAGTLRRDDIAARIPAGRPGTPQDVAGAVLFLSSDAADYIHGQTLAVDGGWLVNGYV</sequence>
<reference evidence="3 4" key="1">
    <citation type="submission" date="2015-07" db="EMBL/GenBank/DDBJ databases">
        <authorList>
            <person name="Ju K.-S."/>
            <person name="Doroghazi J.R."/>
            <person name="Metcalf W.W."/>
        </authorList>
    </citation>
    <scope>NUCLEOTIDE SEQUENCE [LARGE SCALE GENOMIC DNA]</scope>
    <source>
        <strain evidence="3 4">NRRL B-3589</strain>
    </source>
</reference>
<protein>
    <recommendedName>
        <fullName evidence="2">Ketoreductase domain-containing protein</fullName>
    </recommendedName>
</protein>
<dbReference type="NCBIfam" id="NF005559">
    <property type="entry name" value="PRK07231.1"/>
    <property type="match status" value="1"/>
</dbReference>
<dbReference type="InterPro" id="IPR002347">
    <property type="entry name" value="SDR_fam"/>
</dbReference>
<evidence type="ECO:0000313" key="3">
    <source>
        <dbReference type="EMBL" id="KOG88064.1"/>
    </source>
</evidence>
<comment type="caution">
    <text evidence="3">The sequence shown here is derived from an EMBL/GenBank/DDBJ whole genome shotgun (WGS) entry which is preliminary data.</text>
</comment>
<evidence type="ECO:0000259" key="2">
    <source>
        <dbReference type="SMART" id="SM00822"/>
    </source>
</evidence>
<dbReference type="Pfam" id="PF13561">
    <property type="entry name" value="adh_short_C2"/>
    <property type="match status" value="1"/>
</dbReference>
<keyword evidence="4" id="KW-1185">Reference proteome</keyword>
<dbReference type="PRINTS" id="PR00081">
    <property type="entry name" value="GDHRDH"/>
</dbReference>
<proteinExistence type="inferred from homology"/>
<dbReference type="Gene3D" id="3.40.50.720">
    <property type="entry name" value="NAD(P)-binding Rossmann-like Domain"/>
    <property type="match status" value="1"/>
</dbReference>
<dbReference type="PANTHER" id="PTHR42760">
    <property type="entry name" value="SHORT-CHAIN DEHYDROGENASES/REDUCTASES FAMILY MEMBER"/>
    <property type="match status" value="1"/>
</dbReference>
<organism evidence="3 4">
    <name type="scientific">Streptomyces varsoviensis</name>
    <dbReference type="NCBI Taxonomy" id="67373"/>
    <lineage>
        <taxon>Bacteria</taxon>
        <taxon>Bacillati</taxon>
        <taxon>Actinomycetota</taxon>
        <taxon>Actinomycetes</taxon>
        <taxon>Kitasatosporales</taxon>
        <taxon>Streptomycetaceae</taxon>
        <taxon>Streptomyces</taxon>
    </lineage>
</organism>
<dbReference type="SUPFAM" id="SSF51735">
    <property type="entry name" value="NAD(P)-binding Rossmann-fold domains"/>
    <property type="match status" value="1"/>
</dbReference>
<dbReference type="RefSeq" id="WP_030882043.1">
    <property type="nucleotide sequence ID" value="NZ_JBIRHZ010000005.1"/>
</dbReference>
<dbReference type="PROSITE" id="PS00061">
    <property type="entry name" value="ADH_SHORT"/>
    <property type="match status" value="1"/>
</dbReference>
<gene>
    <name evidence="3" type="ORF">ADK38_21870</name>
</gene>
<evidence type="ECO:0000256" key="1">
    <source>
        <dbReference type="ARBA" id="ARBA00006484"/>
    </source>
</evidence>
<dbReference type="PRINTS" id="PR00080">
    <property type="entry name" value="SDRFAMILY"/>
</dbReference>
<dbReference type="Proteomes" id="UP000037020">
    <property type="component" value="Unassembled WGS sequence"/>
</dbReference>